<dbReference type="KEGG" id="syc:syc0452_c"/>
<gene>
    <name evidence="1" type="ordered locus">syc0452_c</name>
</gene>
<protein>
    <submittedName>
        <fullName evidence="1">Uncharacterized protein</fullName>
    </submittedName>
</protein>
<accession>A0A0H3K3F4</accession>
<sequence>MPRDRDGIILISFPPPVLPGARFQGCNLSPTLLSTPSLLKS</sequence>
<organism evidence="1 2">
    <name type="scientific">Synechococcus sp. (strain ATCC 27144 / PCC 6301 / SAUG 1402/1)</name>
    <name type="common">Anacystis nidulans</name>
    <dbReference type="NCBI Taxonomy" id="269084"/>
    <lineage>
        <taxon>Bacteria</taxon>
        <taxon>Bacillati</taxon>
        <taxon>Cyanobacteriota</taxon>
        <taxon>Cyanophyceae</taxon>
        <taxon>Synechococcales</taxon>
        <taxon>Synechococcaceae</taxon>
        <taxon>Synechococcus</taxon>
    </lineage>
</organism>
<name>A0A0H3K3F4_SYNP6</name>
<evidence type="ECO:0000313" key="1">
    <source>
        <dbReference type="EMBL" id="BAD78642.1"/>
    </source>
</evidence>
<dbReference type="AlphaFoldDB" id="A0A0H3K3F4"/>
<reference evidence="1 2" key="1">
    <citation type="journal article" date="2007" name="Photosyn. Res.">
        <title>Complete nucleotide sequence of the freshwater unicellular cyanobacterium Synechococcus elongatus PCC 6301 chromosome: gene content and organization.</title>
        <authorList>
            <person name="Sugita C."/>
            <person name="Ogata K."/>
            <person name="Shikata M."/>
            <person name="Jikuya H."/>
            <person name="Takano J."/>
            <person name="Furumichi M."/>
            <person name="Kanehisa M."/>
            <person name="Omata T."/>
            <person name="Sugiura M."/>
            <person name="Sugita M."/>
        </authorList>
    </citation>
    <scope>NUCLEOTIDE SEQUENCE [LARGE SCALE GENOMIC DNA]</scope>
    <source>
        <strain evidence="2">ATCC 27144 / PCC 6301 / SAUG 1402/1</strain>
    </source>
</reference>
<evidence type="ECO:0000313" key="2">
    <source>
        <dbReference type="Proteomes" id="UP000001175"/>
    </source>
</evidence>
<dbReference type="Proteomes" id="UP000001175">
    <property type="component" value="Chromosome"/>
</dbReference>
<dbReference type="EMBL" id="AP008231">
    <property type="protein sequence ID" value="BAD78642.1"/>
    <property type="molecule type" value="Genomic_DNA"/>
</dbReference>
<proteinExistence type="predicted"/>